<dbReference type="EMBL" id="JAKLWS010000017">
    <property type="protein sequence ID" value="MCG2589539.1"/>
    <property type="molecule type" value="Genomic_DNA"/>
</dbReference>
<protein>
    <recommendedName>
        <fullName evidence="4">DUF481 domain-containing protein</fullName>
    </recommendedName>
</protein>
<accession>A0ABS9KFA6</accession>
<feature type="signal peptide" evidence="1">
    <location>
        <begin position="1"/>
        <end position="20"/>
    </location>
</feature>
<name>A0ABS9KFA6_9BACT</name>
<sequence length="416" mass="48384">MFRRITVIFFLLLLPQALLAQGNDSQNSIPNVYLDCGSCDFSYIRTNVTFVNYVRDQSDANIYILINDLGTAGGGREYTLVFSDINMEMNRSDTLKYVSPSTDSGDERRRGLTRYIKVGLVPFVSSTRAMETLDVFYEEPDEDETNGETVEDPWNNWVFDIDVRSNMWGESSEFNFGLYNGIEVERITPVWKIRSRARGEIRRRNVELTDRTINVNRDWGQYWTMVAYTINDHASIGLFNNLNFSRTRNIALNAELSPAFEYNFFPYTEYEERRFIIQYSLSPAYRKYFNTTIFLKDSEFVMNQELSTRLRYDQRWGRVDIRVGGANYFHDLSINRLEINPSFNVRIVRGLSVSISGRYRLINDQLSLELPSEVDPNDPISIIEGVQRPTAYDYSLSFGLSYTFGSIYNNVVNPRF</sequence>
<dbReference type="RefSeq" id="WP_237854899.1">
    <property type="nucleotide sequence ID" value="NZ_JAKLWS010000017.1"/>
</dbReference>
<feature type="chain" id="PRO_5045325849" description="DUF481 domain-containing protein" evidence="1">
    <location>
        <begin position="21"/>
        <end position="416"/>
    </location>
</feature>
<reference evidence="2" key="1">
    <citation type="submission" date="2022-01" db="EMBL/GenBank/DDBJ databases">
        <authorList>
            <person name="Wang Y."/>
        </authorList>
    </citation>
    <scope>NUCLEOTIDE SEQUENCE</scope>
    <source>
        <strain evidence="2">WB101</strain>
    </source>
</reference>
<gene>
    <name evidence="2" type="ORF">L6773_13250</name>
</gene>
<organism evidence="2 3">
    <name type="scientific">Rhodohalobacter sulfatireducens</name>
    <dbReference type="NCBI Taxonomy" id="2911366"/>
    <lineage>
        <taxon>Bacteria</taxon>
        <taxon>Pseudomonadati</taxon>
        <taxon>Balneolota</taxon>
        <taxon>Balneolia</taxon>
        <taxon>Balneolales</taxon>
        <taxon>Balneolaceae</taxon>
        <taxon>Rhodohalobacter</taxon>
    </lineage>
</organism>
<keyword evidence="3" id="KW-1185">Reference proteome</keyword>
<evidence type="ECO:0008006" key="4">
    <source>
        <dbReference type="Google" id="ProtNLM"/>
    </source>
</evidence>
<dbReference type="Proteomes" id="UP001165366">
    <property type="component" value="Unassembled WGS sequence"/>
</dbReference>
<comment type="caution">
    <text evidence="2">The sequence shown here is derived from an EMBL/GenBank/DDBJ whole genome shotgun (WGS) entry which is preliminary data.</text>
</comment>
<proteinExistence type="predicted"/>
<reference evidence="2" key="2">
    <citation type="submission" date="2024-05" db="EMBL/GenBank/DDBJ databases">
        <title>Rhodohalobacter halophilus gen. nov., sp. nov., a moderately halophilic member of the family Balneolaceae.</title>
        <authorList>
            <person name="Xia J."/>
        </authorList>
    </citation>
    <scope>NUCLEOTIDE SEQUENCE</scope>
    <source>
        <strain evidence="2">WB101</strain>
    </source>
</reference>
<keyword evidence="1" id="KW-0732">Signal</keyword>
<evidence type="ECO:0000313" key="2">
    <source>
        <dbReference type="EMBL" id="MCG2589539.1"/>
    </source>
</evidence>
<evidence type="ECO:0000313" key="3">
    <source>
        <dbReference type="Proteomes" id="UP001165366"/>
    </source>
</evidence>
<evidence type="ECO:0000256" key="1">
    <source>
        <dbReference type="SAM" id="SignalP"/>
    </source>
</evidence>